<feature type="signal peptide" evidence="1">
    <location>
        <begin position="1"/>
        <end position="23"/>
    </location>
</feature>
<gene>
    <name evidence="2" type="ORF">ABVT11_16830</name>
</gene>
<name>A0ABV2CUA5_9RHOO</name>
<protein>
    <recommendedName>
        <fullName evidence="4">Secreted protein</fullName>
    </recommendedName>
</protein>
<proteinExistence type="predicted"/>
<dbReference type="EMBL" id="JBEWLZ010000012">
    <property type="protein sequence ID" value="MET1491506.1"/>
    <property type="molecule type" value="Genomic_DNA"/>
</dbReference>
<evidence type="ECO:0000256" key="1">
    <source>
        <dbReference type="SAM" id="SignalP"/>
    </source>
</evidence>
<dbReference type="Proteomes" id="UP001548590">
    <property type="component" value="Unassembled WGS sequence"/>
</dbReference>
<organism evidence="2 3">
    <name type="scientific">Uliginosibacterium paludis</name>
    <dbReference type="NCBI Taxonomy" id="1615952"/>
    <lineage>
        <taxon>Bacteria</taxon>
        <taxon>Pseudomonadati</taxon>
        <taxon>Pseudomonadota</taxon>
        <taxon>Betaproteobacteria</taxon>
        <taxon>Rhodocyclales</taxon>
        <taxon>Zoogloeaceae</taxon>
        <taxon>Uliginosibacterium</taxon>
    </lineage>
</organism>
<sequence>MHALISRIALLLLTLVAAFSINAQDVGVLHLTPLHLQLPPTWQFDGSKNPIEGKGANGEKMLISKVRRSKPEAPPATIYAEKMAETHMAAYASNKGKAVIRPVSETPSLPGKKLFSAASEKTALFGGKSYFIQYILANNDYSIYITIEGNGGVSEVIDGFDSIIKTQTWDE</sequence>
<dbReference type="RefSeq" id="WP_345927377.1">
    <property type="nucleotide sequence ID" value="NZ_JBDIVF010000004.1"/>
</dbReference>
<evidence type="ECO:0000313" key="2">
    <source>
        <dbReference type="EMBL" id="MET1491506.1"/>
    </source>
</evidence>
<comment type="caution">
    <text evidence="2">The sequence shown here is derived from an EMBL/GenBank/DDBJ whole genome shotgun (WGS) entry which is preliminary data.</text>
</comment>
<accession>A0ABV2CUA5</accession>
<feature type="chain" id="PRO_5045256642" description="Secreted protein" evidence="1">
    <location>
        <begin position="24"/>
        <end position="171"/>
    </location>
</feature>
<keyword evidence="1" id="KW-0732">Signal</keyword>
<reference evidence="2 3" key="1">
    <citation type="submission" date="2024-07" db="EMBL/GenBank/DDBJ databases">
        <title>Uliginosibacterium paludis KCTC:42655.</title>
        <authorList>
            <person name="Kim M.K."/>
        </authorList>
    </citation>
    <scope>NUCLEOTIDE SEQUENCE [LARGE SCALE GENOMIC DNA]</scope>
    <source>
        <strain evidence="2 3">KCTC 42655</strain>
    </source>
</reference>
<keyword evidence="3" id="KW-1185">Reference proteome</keyword>
<evidence type="ECO:0008006" key="4">
    <source>
        <dbReference type="Google" id="ProtNLM"/>
    </source>
</evidence>
<evidence type="ECO:0000313" key="3">
    <source>
        <dbReference type="Proteomes" id="UP001548590"/>
    </source>
</evidence>